<evidence type="ECO:0000256" key="1">
    <source>
        <dbReference type="SAM" id="Coils"/>
    </source>
</evidence>
<feature type="compositionally biased region" description="Pro residues" evidence="2">
    <location>
        <begin position="325"/>
        <end position="344"/>
    </location>
</feature>
<organism evidence="3 4">
    <name type="scientific">Cymbomonas tetramitiformis</name>
    <dbReference type="NCBI Taxonomy" id="36881"/>
    <lineage>
        <taxon>Eukaryota</taxon>
        <taxon>Viridiplantae</taxon>
        <taxon>Chlorophyta</taxon>
        <taxon>Pyramimonadophyceae</taxon>
        <taxon>Pyramimonadales</taxon>
        <taxon>Pyramimonadaceae</taxon>
        <taxon>Cymbomonas</taxon>
    </lineage>
</organism>
<accession>A0AAE0FQ87</accession>
<gene>
    <name evidence="3" type="ORF">CYMTET_27501</name>
</gene>
<name>A0AAE0FQ87_9CHLO</name>
<protein>
    <submittedName>
        <fullName evidence="3">Uncharacterized protein</fullName>
    </submittedName>
</protein>
<dbReference type="PANTHER" id="PTHR36011:SF1">
    <property type="entry name" value="BAT2 DOMAIN PROTEIN"/>
    <property type="match status" value="1"/>
</dbReference>
<proteinExistence type="predicted"/>
<evidence type="ECO:0000256" key="2">
    <source>
        <dbReference type="SAM" id="MobiDB-lite"/>
    </source>
</evidence>
<reference evidence="3 4" key="1">
    <citation type="journal article" date="2015" name="Genome Biol. Evol.">
        <title>Comparative Genomics of a Bacterivorous Green Alga Reveals Evolutionary Causalities and Consequences of Phago-Mixotrophic Mode of Nutrition.</title>
        <authorList>
            <person name="Burns J.A."/>
            <person name="Paasch A."/>
            <person name="Narechania A."/>
            <person name="Kim E."/>
        </authorList>
    </citation>
    <scope>NUCLEOTIDE SEQUENCE [LARGE SCALE GENOMIC DNA]</scope>
    <source>
        <strain evidence="3 4">PLY_AMNH</strain>
    </source>
</reference>
<keyword evidence="1" id="KW-0175">Coiled coil</keyword>
<dbReference type="AlphaFoldDB" id="A0AAE0FQ87"/>
<feature type="region of interest" description="Disordered" evidence="2">
    <location>
        <begin position="92"/>
        <end position="350"/>
    </location>
</feature>
<feature type="compositionally biased region" description="Low complexity" evidence="2">
    <location>
        <begin position="92"/>
        <end position="105"/>
    </location>
</feature>
<feature type="region of interest" description="Disordered" evidence="2">
    <location>
        <begin position="412"/>
        <end position="447"/>
    </location>
</feature>
<feature type="compositionally biased region" description="Basic and acidic residues" evidence="2">
    <location>
        <begin position="428"/>
        <end position="437"/>
    </location>
</feature>
<evidence type="ECO:0000313" key="3">
    <source>
        <dbReference type="EMBL" id="KAK3263713.1"/>
    </source>
</evidence>
<dbReference type="Proteomes" id="UP001190700">
    <property type="component" value="Unassembled WGS sequence"/>
</dbReference>
<evidence type="ECO:0000313" key="4">
    <source>
        <dbReference type="Proteomes" id="UP001190700"/>
    </source>
</evidence>
<feature type="region of interest" description="Disordered" evidence="2">
    <location>
        <begin position="1"/>
        <end position="26"/>
    </location>
</feature>
<feature type="compositionally biased region" description="Acidic residues" evidence="2">
    <location>
        <begin position="1"/>
        <end position="19"/>
    </location>
</feature>
<dbReference type="EMBL" id="LGRX02015118">
    <property type="protein sequence ID" value="KAK3263713.1"/>
    <property type="molecule type" value="Genomic_DNA"/>
</dbReference>
<dbReference type="PANTHER" id="PTHR36011">
    <property type="entry name" value="BAT2 DOMAIN PROTEIN"/>
    <property type="match status" value="1"/>
</dbReference>
<feature type="compositionally biased region" description="Acidic residues" evidence="2">
    <location>
        <begin position="288"/>
        <end position="298"/>
    </location>
</feature>
<keyword evidence="4" id="KW-1185">Reference proteome</keyword>
<comment type="caution">
    <text evidence="3">The sequence shown here is derived from an EMBL/GenBank/DDBJ whole genome shotgun (WGS) entry which is preliminary data.</text>
</comment>
<feature type="compositionally biased region" description="Low complexity" evidence="2">
    <location>
        <begin position="157"/>
        <end position="169"/>
    </location>
</feature>
<sequence length="586" mass="61460">MSDNEAEEDKTSLNDEDIDGWVSDGDLSGLDDEDVDLALADLDTPKKAAAKVKESSSTESDVKFLDSKSATFDVVATSVEPTKDVEAVAAEVSTAESVAESVPESLDGEPKVPSPTEARRAVAESLPESVGEEQKASSQGQVSPAAAESVPEPEPFAEPVVEVAAAPDVELPEKTTPAKDASQMVAPTVDTAEEQSASVLPTHPSPDDLTPAPEGKLQGTLEKTAAVQKIDEQKVELNAENVASSKPAEDADGDLNVASSKPADDTEGNLPLQDGPLTQADGIQGDATEAEGDLEPEQSSDFTFSEAKSGHTAEGLPSREMDSPQPLPKALDPPPAAQDCPPPVQEISADEDGARLAGLDRLSMLAEEEPAWGGWGFGGWAKKAVANVSKTVVNVSTVVGEAIENAGEEVGKKLVDLNENEKEDEDGGHEGKGERGEAPTGPAIEDERKRQELLARLEGNETQLEDNLKALDDKVELLANNAWSAIGTAWTGGLKLAQNAASTAAEELKQGMEEVKEIQAQGGGGGFFGGLKAGIEFLKGDREGDGEMGFADISFEHCFYINGGLDFVEVLAPVYPLSQRHPFCLS</sequence>
<feature type="coiled-coil region" evidence="1">
    <location>
        <begin position="454"/>
        <end position="521"/>
    </location>
</feature>